<evidence type="ECO:0000313" key="2">
    <source>
        <dbReference type="EMBL" id="KAJ7405418.1"/>
    </source>
</evidence>
<reference evidence="2" key="1">
    <citation type="submission" date="2019-10" db="EMBL/GenBank/DDBJ databases">
        <authorList>
            <person name="Soares A.E.R."/>
            <person name="Aleixo A."/>
            <person name="Schneider P."/>
            <person name="Miyaki C.Y."/>
            <person name="Schneider M.P."/>
            <person name="Mello C."/>
            <person name="Vasconcelos A.T.R."/>
        </authorList>
    </citation>
    <scope>NUCLEOTIDE SEQUENCE</scope>
    <source>
        <tissue evidence="2">Muscle</tissue>
    </source>
</reference>
<name>A0ABQ9CNB4_9PASS</name>
<accession>A0ABQ9CNB4</accession>
<evidence type="ECO:0000256" key="1">
    <source>
        <dbReference type="SAM" id="MobiDB-lite"/>
    </source>
</evidence>
<proteinExistence type="predicted"/>
<feature type="region of interest" description="Disordered" evidence="1">
    <location>
        <begin position="22"/>
        <end position="47"/>
    </location>
</feature>
<dbReference type="PANTHER" id="PTHR33395:SF22">
    <property type="entry name" value="REVERSE TRANSCRIPTASE DOMAIN-CONTAINING PROTEIN"/>
    <property type="match status" value="1"/>
</dbReference>
<organism evidence="2 3">
    <name type="scientific">Willisornis vidua</name>
    <name type="common">Xingu scale-backed antbird</name>
    <dbReference type="NCBI Taxonomy" id="1566151"/>
    <lineage>
        <taxon>Eukaryota</taxon>
        <taxon>Metazoa</taxon>
        <taxon>Chordata</taxon>
        <taxon>Craniata</taxon>
        <taxon>Vertebrata</taxon>
        <taxon>Euteleostomi</taxon>
        <taxon>Archelosauria</taxon>
        <taxon>Archosauria</taxon>
        <taxon>Dinosauria</taxon>
        <taxon>Saurischia</taxon>
        <taxon>Theropoda</taxon>
        <taxon>Coelurosauria</taxon>
        <taxon>Aves</taxon>
        <taxon>Neognathae</taxon>
        <taxon>Neoaves</taxon>
        <taxon>Telluraves</taxon>
        <taxon>Australaves</taxon>
        <taxon>Passeriformes</taxon>
        <taxon>Thamnophilidae</taxon>
        <taxon>Willisornis</taxon>
    </lineage>
</organism>
<protein>
    <recommendedName>
        <fullName evidence="4">RNA-directed DNA polymerase from mobile element jockey</fullName>
    </recommendedName>
</protein>
<comment type="caution">
    <text evidence="2">The sequence shown here is derived from an EMBL/GenBank/DDBJ whole genome shotgun (WGS) entry which is preliminary data.</text>
</comment>
<evidence type="ECO:0008006" key="4">
    <source>
        <dbReference type="Google" id="ProtNLM"/>
    </source>
</evidence>
<dbReference type="PANTHER" id="PTHR33395">
    <property type="entry name" value="TRANSCRIPTASE, PUTATIVE-RELATED-RELATED"/>
    <property type="match status" value="1"/>
</dbReference>
<dbReference type="Proteomes" id="UP001145742">
    <property type="component" value="Unassembled WGS sequence"/>
</dbReference>
<gene>
    <name evidence="2" type="ORF">WISP_139816</name>
</gene>
<dbReference type="EMBL" id="WHWB01034710">
    <property type="protein sequence ID" value="KAJ7405418.1"/>
    <property type="molecule type" value="Genomic_DNA"/>
</dbReference>
<sequence>MSADGGLQRIVTILHPPMLKKNLGKQQSLDPSPGAKPDKPGSRKRSHRIAECLGLKKTLKITDTLHMIRLLRAPCNLALNTLSYIAISFLMQDIGASNSQILEVKQIRQKASLAEKESFHGNKEKKEVVCPMETRLDLDKSIVTDGPRILKEVADVITKPLLMIFECSWETGEVPADWKLANIVLIFKKGKNEDSRNYRPFSLTSVPSKIMETIIVGGIEKHLEGNTVSNPN</sequence>
<keyword evidence="3" id="KW-1185">Reference proteome</keyword>
<evidence type="ECO:0000313" key="3">
    <source>
        <dbReference type="Proteomes" id="UP001145742"/>
    </source>
</evidence>